<gene>
    <name evidence="1" type="ORF">PIB30_030205</name>
</gene>
<organism evidence="1 2">
    <name type="scientific">Stylosanthes scabra</name>
    <dbReference type="NCBI Taxonomy" id="79078"/>
    <lineage>
        <taxon>Eukaryota</taxon>
        <taxon>Viridiplantae</taxon>
        <taxon>Streptophyta</taxon>
        <taxon>Embryophyta</taxon>
        <taxon>Tracheophyta</taxon>
        <taxon>Spermatophyta</taxon>
        <taxon>Magnoliopsida</taxon>
        <taxon>eudicotyledons</taxon>
        <taxon>Gunneridae</taxon>
        <taxon>Pentapetalae</taxon>
        <taxon>rosids</taxon>
        <taxon>fabids</taxon>
        <taxon>Fabales</taxon>
        <taxon>Fabaceae</taxon>
        <taxon>Papilionoideae</taxon>
        <taxon>50 kb inversion clade</taxon>
        <taxon>dalbergioids sensu lato</taxon>
        <taxon>Dalbergieae</taxon>
        <taxon>Pterocarpus clade</taxon>
        <taxon>Stylosanthes</taxon>
    </lineage>
</organism>
<evidence type="ECO:0000313" key="1">
    <source>
        <dbReference type="EMBL" id="MED6158148.1"/>
    </source>
</evidence>
<evidence type="ECO:0000313" key="2">
    <source>
        <dbReference type="Proteomes" id="UP001341840"/>
    </source>
</evidence>
<protein>
    <recommendedName>
        <fullName evidence="3">Gag-pol polyprotein</fullName>
    </recommendedName>
</protein>
<proteinExistence type="predicted"/>
<comment type="caution">
    <text evidence="1">The sequence shown here is derived from an EMBL/GenBank/DDBJ whole genome shotgun (WGS) entry which is preliminary data.</text>
</comment>
<sequence length="125" mass="13615">MDIACKNSGSFAEAMNDVASTISKLPLHGDDNFTKNADEDFIDDPLVVKSRGDPKRNTKFKQRRISSNCGVIGHYNRSCLNYDGANREDSLAAVGKAKNSNPSSATFMVEIDFFDSRSMKVGDGA</sequence>
<dbReference type="EMBL" id="JASCZI010120954">
    <property type="protein sequence ID" value="MED6158148.1"/>
    <property type="molecule type" value="Genomic_DNA"/>
</dbReference>
<accession>A0ABU6UEQ7</accession>
<keyword evidence="2" id="KW-1185">Reference proteome</keyword>
<reference evidence="1 2" key="1">
    <citation type="journal article" date="2023" name="Plants (Basel)">
        <title>Bridging the Gap: Combining Genomics and Transcriptomics Approaches to Understand Stylosanthes scabra, an Orphan Legume from the Brazilian Caatinga.</title>
        <authorList>
            <person name="Ferreira-Neto J.R.C."/>
            <person name="da Silva M.D."/>
            <person name="Binneck E."/>
            <person name="de Melo N.F."/>
            <person name="da Silva R.H."/>
            <person name="de Melo A.L.T.M."/>
            <person name="Pandolfi V."/>
            <person name="Bustamante F.O."/>
            <person name="Brasileiro-Vidal A.C."/>
            <person name="Benko-Iseppon A.M."/>
        </authorList>
    </citation>
    <scope>NUCLEOTIDE SEQUENCE [LARGE SCALE GENOMIC DNA]</scope>
    <source>
        <tissue evidence="1">Leaves</tissue>
    </source>
</reference>
<evidence type="ECO:0008006" key="3">
    <source>
        <dbReference type="Google" id="ProtNLM"/>
    </source>
</evidence>
<name>A0ABU6UEQ7_9FABA</name>
<dbReference type="Proteomes" id="UP001341840">
    <property type="component" value="Unassembled WGS sequence"/>
</dbReference>